<dbReference type="Proteomes" id="UP000676336">
    <property type="component" value="Unassembled WGS sequence"/>
</dbReference>
<evidence type="ECO:0000313" key="2">
    <source>
        <dbReference type="EMBL" id="CAF5208684.1"/>
    </source>
</evidence>
<name>A0A8S3IZY0_9BILA</name>
<dbReference type="AlphaFoldDB" id="A0A8S3IZY0"/>
<protein>
    <submittedName>
        <fullName evidence="2">Uncharacterized protein</fullName>
    </submittedName>
</protein>
<comment type="caution">
    <text evidence="2">The sequence shown here is derived from an EMBL/GenBank/DDBJ whole genome shotgun (WGS) entry which is preliminary data.</text>
</comment>
<feature type="region of interest" description="Disordered" evidence="1">
    <location>
        <begin position="1"/>
        <end position="26"/>
    </location>
</feature>
<proteinExistence type="predicted"/>
<gene>
    <name evidence="2" type="ORF">SMN809_LOCUS77686</name>
</gene>
<accession>A0A8S3IZY0</accession>
<dbReference type="EMBL" id="CAJOBI010337970">
    <property type="protein sequence ID" value="CAF5208684.1"/>
    <property type="molecule type" value="Genomic_DNA"/>
</dbReference>
<feature type="non-terminal residue" evidence="2">
    <location>
        <position position="1"/>
    </location>
</feature>
<evidence type="ECO:0000256" key="1">
    <source>
        <dbReference type="SAM" id="MobiDB-lite"/>
    </source>
</evidence>
<reference evidence="2" key="1">
    <citation type="submission" date="2021-02" db="EMBL/GenBank/DDBJ databases">
        <authorList>
            <person name="Nowell W R."/>
        </authorList>
    </citation>
    <scope>NUCLEOTIDE SEQUENCE</scope>
</reference>
<organism evidence="2 3">
    <name type="scientific">Rotaria magnacalcarata</name>
    <dbReference type="NCBI Taxonomy" id="392030"/>
    <lineage>
        <taxon>Eukaryota</taxon>
        <taxon>Metazoa</taxon>
        <taxon>Spiralia</taxon>
        <taxon>Gnathifera</taxon>
        <taxon>Rotifera</taxon>
        <taxon>Eurotatoria</taxon>
        <taxon>Bdelloidea</taxon>
        <taxon>Philodinida</taxon>
        <taxon>Philodinidae</taxon>
        <taxon>Rotaria</taxon>
    </lineage>
</organism>
<sequence length="50" mass="5165">DVLTKSTIPPVGLATRPITPSPLKKPDAPPCLAPLIGFDTTPLTPSTKPC</sequence>
<evidence type="ECO:0000313" key="3">
    <source>
        <dbReference type="Proteomes" id="UP000676336"/>
    </source>
</evidence>